<dbReference type="GO" id="GO:0016757">
    <property type="term" value="F:glycosyltransferase activity"/>
    <property type="evidence" value="ECO:0007669"/>
    <property type="project" value="InterPro"/>
</dbReference>
<reference evidence="3" key="1">
    <citation type="submission" date="2018-05" db="EMBL/GenBank/DDBJ databases">
        <authorList>
            <person name="Lanie J.A."/>
            <person name="Ng W.-L."/>
            <person name="Kazmierczak K.M."/>
            <person name="Andrzejewski T.M."/>
            <person name="Davidsen T.M."/>
            <person name="Wayne K.J."/>
            <person name="Tettelin H."/>
            <person name="Glass J.I."/>
            <person name="Rusch D."/>
            <person name="Podicherti R."/>
            <person name="Tsui H.-C.T."/>
            <person name="Winkler M.E."/>
        </authorList>
    </citation>
    <scope>NUCLEOTIDE SEQUENCE</scope>
</reference>
<proteinExistence type="predicted"/>
<dbReference type="AlphaFoldDB" id="A0A381QLF4"/>
<protein>
    <recommendedName>
        <fullName evidence="2">Glycosyl transferase family 1 domain-containing protein</fullName>
    </recommendedName>
</protein>
<dbReference type="PANTHER" id="PTHR46401:SF2">
    <property type="entry name" value="GLYCOSYLTRANSFERASE WBBK-RELATED"/>
    <property type="match status" value="1"/>
</dbReference>
<accession>A0A381QLF4</accession>
<sequence>MHNKSIDYLIIGPAHPYRGGIAETNHELALAFKKNGKKVQIWTFNKLYPKFIFPGKTQFSNQNAPKNIDIKRMIHAYSPFQWHSVVKEIKALNPEVIIFRYWTPFLAICYGYIARNVGSNIKCIGMVDNWIPHENKILDKFLNNYFGNGCSSFITLSKSVANEIKLNFSKPILKGFHPINEFLPFPISKIEARKNLNLSSNASYILFFGLIRKYKGLDLLIDAFSIYQKKNKNTYLLIVGEFYENKNKYLRIINNLGLENKVVLYPDFVDSDQARNFFCASDCVAQTYRSASQSGVTPVAYHYGLPILVSNLNGLIKPIKNDDSGIITEINSTSIAKGLNEILQPKSLIKFRKNIQSSRSNYSWKKFNQQMIHFIE</sequence>
<dbReference type="SUPFAM" id="SSF53756">
    <property type="entry name" value="UDP-Glycosyltransferase/glycogen phosphorylase"/>
    <property type="match status" value="1"/>
</dbReference>
<dbReference type="GO" id="GO:0009103">
    <property type="term" value="P:lipopolysaccharide biosynthetic process"/>
    <property type="evidence" value="ECO:0007669"/>
    <property type="project" value="TreeGrafter"/>
</dbReference>
<dbReference type="Gene3D" id="3.40.50.2000">
    <property type="entry name" value="Glycogen Phosphorylase B"/>
    <property type="match status" value="2"/>
</dbReference>
<dbReference type="PANTHER" id="PTHR46401">
    <property type="entry name" value="GLYCOSYLTRANSFERASE WBBK-RELATED"/>
    <property type="match status" value="1"/>
</dbReference>
<name>A0A381QLF4_9ZZZZ</name>
<dbReference type="Pfam" id="PF00534">
    <property type="entry name" value="Glycos_transf_1"/>
    <property type="match status" value="1"/>
</dbReference>
<keyword evidence="1" id="KW-0808">Transferase</keyword>
<dbReference type="EMBL" id="UINC01001416">
    <property type="protein sequence ID" value="SUZ80161.1"/>
    <property type="molecule type" value="Genomic_DNA"/>
</dbReference>
<gene>
    <name evidence="3" type="ORF">METZ01_LOCUS33015</name>
</gene>
<evidence type="ECO:0000313" key="3">
    <source>
        <dbReference type="EMBL" id="SUZ80161.1"/>
    </source>
</evidence>
<dbReference type="InterPro" id="IPR001296">
    <property type="entry name" value="Glyco_trans_1"/>
</dbReference>
<feature type="domain" description="Glycosyl transferase family 1" evidence="2">
    <location>
        <begin position="190"/>
        <end position="353"/>
    </location>
</feature>
<evidence type="ECO:0000259" key="2">
    <source>
        <dbReference type="Pfam" id="PF00534"/>
    </source>
</evidence>
<evidence type="ECO:0000256" key="1">
    <source>
        <dbReference type="ARBA" id="ARBA00022679"/>
    </source>
</evidence>
<organism evidence="3">
    <name type="scientific">marine metagenome</name>
    <dbReference type="NCBI Taxonomy" id="408172"/>
    <lineage>
        <taxon>unclassified sequences</taxon>
        <taxon>metagenomes</taxon>
        <taxon>ecological metagenomes</taxon>
    </lineage>
</organism>